<dbReference type="Gene3D" id="3.10.20.30">
    <property type="match status" value="1"/>
</dbReference>
<feature type="transmembrane region" description="Helical" evidence="4">
    <location>
        <begin position="57"/>
        <end position="75"/>
    </location>
</feature>
<keyword evidence="3 4" id="KW-0472">Membrane</keyword>
<dbReference type="GO" id="GO:0006171">
    <property type="term" value="P:cAMP biosynthetic process"/>
    <property type="evidence" value="ECO:0007669"/>
    <property type="project" value="TreeGrafter"/>
</dbReference>
<accession>A0A8J2YU34</accession>
<keyword evidence="4" id="KW-1133">Transmembrane helix</keyword>
<dbReference type="GO" id="GO:0051536">
    <property type="term" value="F:iron-sulfur cluster binding"/>
    <property type="evidence" value="ECO:0007669"/>
    <property type="project" value="InterPro"/>
</dbReference>
<comment type="caution">
    <text evidence="6">The sequence shown here is derived from an EMBL/GenBank/DDBJ whole genome shotgun (WGS) entry which is preliminary data.</text>
</comment>
<reference evidence="6" key="1">
    <citation type="journal article" date="2014" name="Int. J. Syst. Evol. Microbiol.">
        <title>Complete genome sequence of Corynebacterium casei LMG S-19264T (=DSM 44701T), isolated from a smear-ripened cheese.</title>
        <authorList>
            <consortium name="US DOE Joint Genome Institute (JGI-PGF)"/>
            <person name="Walter F."/>
            <person name="Albersmeier A."/>
            <person name="Kalinowski J."/>
            <person name="Ruckert C."/>
        </authorList>
    </citation>
    <scope>NUCLEOTIDE SEQUENCE</scope>
    <source>
        <strain evidence="6">CGMCC 1.15725</strain>
    </source>
</reference>
<evidence type="ECO:0000313" key="7">
    <source>
        <dbReference type="Proteomes" id="UP000646365"/>
    </source>
</evidence>
<sequence length="555" mass="60894">MLTPQRINKARLSSGLVLFTYVTIHLINHSLGLISVAAMQAMLDVVENIWESIPGTIVLYGAFLLHIALALFALYRRRALRMPGPEAAQLCLGFLIPFLLAQHLAATRLLYSLYDGDDTYRAELLRLYTLAPSRGMLQLILLVAAWIHGSIGLNYSLRLRSWYPTLKPLLFAVAVLIPILAILGFVEGGREIAELARDPDWLSRQLAHHAITPQAQAHLDRLRDWMRGTMTVLILLVLALRLIRRQWERRRGTFRVTYPDGRRIEALNGMSVLEVSRLARIPHASVCGGRGRCSTCRIRVVGPASALPDLSDAEMKVLHRLSAPPNVRLACQLRPTGDIAATPLLPPTIAASDKLVRSTHMTGSEREIAILFADIRAFTELAEHKLPYDVVFLLNRYFEEMGRAIEGAGGQVDKFIGDGIMALFGVESSIEEGCRAALAAAAAMSERLVHLNQMLSADLARPLRIGIGIHAGPTIIGEMGFGRTVSVTAIGDAVNTASRLEAMTKEAGVELIVSEIVARHAATDLDRFPALEIMVRGRAQPLTIRSIPLGSDLAQ</sequence>
<dbReference type="AlphaFoldDB" id="A0A8J2YU34"/>
<dbReference type="EMBL" id="BMJQ01000007">
    <property type="protein sequence ID" value="GGF22124.1"/>
    <property type="molecule type" value="Genomic_DNA"/>
</dbReference>
<feature type="transmembrane region" description="Helical" evidence="4">
    <location>
        <begin position="12"/>
        <end position="37"/>
    </location>
</feature>
<organism evidence="6 7">
    <name type="scientific">Aliidongia dinghuensis</name>
    <dbReference type="NCBI Taxonomy" id="1867774"/>
    <lineage>
        <taxon>Bacteria</taxon>
        <taxon>Pseudomonadati</taxon>
        <taxon>Pseudomonadota</taxon>
        <taxon>Alphaproteobacteria</taxon>
        <taxon>Rhodospirillales</taxon>
        <taxon>Dongiaceae</taxon>
        <taxon>Aliidongia</taxon>
    </lineage>
</organism>
<keyword evidence="4" id="KW-0812">Transmembrane</keyword>
<keyword evidence="2" id="KW-1003">Cell membrane</keyword>
<dbReference type="RefSeq" id="WP_189047155.1">
    <property type="nucleotide sequence ID" value="NZ_BMJQ01000007.1"/>
</dbReference>
<dbReference type="InterPro" id="IPR001054">
    <property type="entry name" value="A/G_cyclase"/>
</dbReference>
<comment type="subcellular location">
    <subcellularLocation>
        <location evidence="1">Cell membrane</location>
        <topology evidence="1">Multi-pass membrane protein</topology>
    </subcellularLocation>
</comment>
<feature type="domain" description="Guanylate cyclase" evidence="5">
    <location>
        <begin position="369"/>
        <end position="501"/>
    </location>
</feature>
<dbReference type="SUPFAM" id="SSF54292">
    <property type="entry name" value="2Fe-2S ferredoxin-like"/>
    <property type="match status" value="1"/>
</dbReference>
<dbReference type="SUPFAM" id="SSF81343">
    <property type="entry name" value="Fumarate reductase respiratory complex transmembrane subunits"/>
    <property type="match status" value="1"/>
</dbReference>
<evidence type="ECO:0000259" key="5">
    <source>
        <dbReference type="PROSITE" id="PS50125"/>
    </source>
</evidence>
<dbReference type="CDD" id="cd00207">
    <property type="entry name" value="fer2"/>
    <property type="match status" value="1"/>
</dbReference>
<keyword evidence="7" id="KW-1185">Reference proteome</keyword>
<dbReference type="Pfam" id="PF00211">
    <property type="entry name" value="Guanylate_cyc"/>
    <property type="match status" value="1"/>
</dbReference>
<feature type="transmembrane region" description="Helical" evidence="4">
    <location>
        <begin position="136"/>
        <end position="157"/>
    </location>
</feature>
<dbReference type="InterPro" id="IPR029787">
    <property type="entry name" value="Nucleotide_cyclase"/>
</dbReference>
<dbReference type="Proteomes" id="UP000646365">
    <property type="component" value="Unassembled WGS sequence"/>
</dbReference>
<dbReference type="SUPFAM" id="SSF55073">
    <property type="entry name" value="Nucleotide cyclase"/>
    <property type="match status" value="1"/>
</dbReference>
<dbReference type="Gene3D" id="3.30.70.1230">
    <property type="entry name" value="Nucleotide cyclase"/>
    <property type="match status" value="1"/>
</dbReference>
<evidence type="ECO:0000256" key="4">
    <source>
        <dbReference type="SAM" id="Phobius"/>
    </source>
</evidence>
<dbReference type="PROSITE" id="PS50125">
    <property type="entry name" value="GUANYLATE_CYCLASE_2"/>
    <property type="match status" value="1"/>
</dbReference>
<reference evidence="6" key="2">
    <citation type="submission" date="2020-09" db="EMBL/GenBank/DDBJ databases">
        <authorList>
            <person name="Sun Q."/>
            <person name="Zhou Y."/>
        </authorList>
    </citation>
    <scope>NUCLEOTIDE SEQUENCE</scope>
    <source>
        <strain evidence="6">CGMCC 1.15725</strain>
    </source>
</reference>
<evidence type="ECO:0000256" key="2">
    <source>
        <dbReference type="ARBA" id="ARBA00022475"/>
    </source>
</evidence>
<dbReference type="GO" id="GO:0004016">
    <property type="term" value="F:adenylate cyclase activity"/>
    <property type="evidence" value="ECO:0007669"/>
    <property type="project" value="UniProtKB-ARBA"/>
</dbReference>
<name>A0A8J2YU34_9PROT</name>
<dbReference type="CDD" id="cd07302">
    <property type="entry name" value="CHD"/>
    <property type="match status" value="1"/>
</dbReference>
<feature type="transmembrane region" description="Helical" evidence="4">
    <location>
        <begin position="225"/>
        <end position="243"/>
    </location>
</feature>
<gene>
    <name evidence="6" type="ORF">GCM10011611_30230</name>
</gene>
<dbReference type="InterPro" id="IPR036010">
    <property type="entry name" value="2Fe-2S_ferredoxin-like_sf"/>
</dbReference>
<protein>
    <submittedName>
        <fullName evidence="6">Adenylate/guanylate cyclase domain-containing protein</fullName>
    </submittedName>
</protein>
<dbReference type="InterPro" id="IPR034804">
    <property type="entry name" value="SQR/QFR_C/D"/>
</dbReference>
<dbReference type="PANTHER" id="PTHR43081">
    <property type="entry name" value="ADENYLATE CYCLASE, TERMINAL-DIFFERENTIATION SPECIFIC-RELATED"/>
    <property type="match status" value="1"/>
</dbReference>
<dbReference type="PANTHER" id="PTHR43081:SF17">
    <property type="entry name" value="BLL5647 PROTEIN"/>
    <property type="match status" value="1"/>
</dbReference>
<dbReference type="InterPro" id="IPR050697">
    <property type="entry name" value="Adenylyl/Guanylyl_Cyclase_3/4"/>
</dbReference>
<dbReference type="InterPro" id="IPR012675">
    <property type="entry name" value="Beta-grasp_dom_sf"/>
</dbReference>
<evidence type="ECO:0000256" key="1">
    <source>
        <dbReference type="ARBA" id="ARBA00004651"/>
    </source>
</evidence>
<dbReference type="GO" id="GO:0005886">
    <property type="term" value="C:plasma membrane"/>
    <property type="evidence" value="ECO:0007669"/>
    <property type="project" value="UniProtKB-SubCell"/>
</dbReference>
<evidence type="ECO:0000313" key="6">
    <source>
        <dbReference type="EMBL" id="GGF22124.1"/>
    </source>
</evidence>
<dbReference type="Pfam" id="PF00111">
    <property type="entry name" value="Fer2"/>
    <property type="match status" value="1"/>
</dbReference>
<evidence type="ECO:0000256" key="3">
    <source>
        <dbReference type="ARBA" id="ARBA00023136"/>
    </source>
</evidence>
<dbReference type="GO" id="GO:0035556">
    <property type="term" value="P:intracellular signal transduction"/>
    <property type="evidence" value="ECO:0007669"/>
    <property type="project" value="InterPro"/>
</dbReference>
<dbReference type="InterPro" id="IPR001041">
    <property type="entry name" value="2Fe-2S_ferredoxin-type"/>
</dbReference>
<feature type="transmembrane region" description="Helical" evidence="4">
    <location>
        <begin position="169"/>
        <end position="186"/>
    </location>
</feature>
<proteinExistence type="predicted"/>
<dbReference type="SMART" id="SM00044">
    <property type="entry name" value="CYCc"/>
    <property type="match status" value="1"/>
</dbReference>
<feature type="transmembrane region" description="Helical" evidence="4">
    <location>
        <begin position="87"/>
        <end position="105"/>
    </location>
</feature>